<evidence type="ECO:0000313" key="7">
    <source>
        <dbReference type="EMBL" id="WMV55431.1"/>
    </source>
</evidence>
<evidence type="ECO:0000256" key="6">
    <source>
        <dbReference type="SAM" id="MobiDB-lite"/>
    </source>
</evidence>
<dbReference type="FunFam" id="1.20.1160.11:FF:000003">
    <property type="entry name" value="Paired amphipathic helix SIN3-like protein"/>
    <property type="match status" value="2"/>
</dbReference>
<gene>
    <name evidence="7" type="ORF">MTR67_048816</name>
</gene>
<reference evidence="7" key="1">
    <citation type="submission" date="2023-08" db="EMBL/GenBank/DDBJ databases">
        <title>A de novo genome assembly of Solanum verrucosum Schlechtendal, a Mexican diploid species geographically isolated from the other diploid A-genome species in potato relatives.</title>
        <authorList>
            <person name="Hosaka K."/>
        </authorList>
    </citation>
    <scope>NUCLEOTIDE SEQUENCE</scope>
    <source>
        <tissue evidence="7">Young leaves</tissue>
    </source>
</reference>
<dbReference type="InterPro" id="IPR036600">
    <property type="entry name" value="PAH_sf"/>
</dbReference>
<feature type="region of interest" description="Disordered" evidence="6">
    <location>
        <begin position="142"/>
        <end position="168"/>
    </location>
</feature>
<accession>A0AAF0V241</accession>
<dbReference type="InterPro" id="IPR039774">
    <property type="entry name" value="Sin3-like"/>
</dbReference>
<feature type="compositionally biased region" description="Basic and acidic residues" evidence="6">
    <location>
        <begin position="1"/>
        <end position="13"/>
    </location>
</feature>
<evidence type="ECO:0000256" key="1">
    <source>
        <dbReference type="ARBA" id="ARBA00004123"/>
    </source>
</evidence>
<dbReference type="Gene3D" id="1.20.1160.11">
    <property type="entry name" value="Paired amphipathic helix"/>
    <property type="match status" value="2"/>
</dbReference>
<feature type="compositionally biased region" description="Polar residues" evidence="6">
    <location>
        <begin position="18"/>
        <end position="32"/>
    </location>
</feature>
<dbReference type="GO" id="GO:0000785">
    <property type="term" value="C:chromatin"/>
    <property type="evidence" value="ECO:0007669"/>
    <property type="project" value="TreeGrafter"/>
</dbReference>
<dbReference type="GO" id="GO:0003714">
    <property type="term" value="F:transcription corepressor activity"/>
    <property type="evidence" value="ECO:0007669"/>
    <property type="project" value="InterPro"/>
</dbReference>
<evidence type="ECO:0000256" key="2">
    <source>
        <dbReference type="ARBA" id="ARBA00022491"/>
    </source>
</evidence>
<dbReference type="PROSITE" id="PS51477">
    <property type="entry name" value="PAH"/>
    <property type="match status" value="2"/>
</dbReference>
<dbReference type="AlphaFoldDB" id="A0AAF0V241"/>
<dbReference type="PANTHER" id="PTHR12346">
    <property type="entry name" value="SIN3B-RELATED"/>
    <property type="match status" value="1"/>
</dbReference>
<keyword evidence="4 5" id="KW-0539">Nucleus</keyword>
<dbReference type="GO" id="GO:0000122">
    <property type="term" value="P:negative regulation of transcription by RNA polymerase II"/>
    <property type="evidence" value="ECO:0007669"/>
    <property type="project" value="TreeGrafter"/>
</dbReference>
<organism evidence="7 8">
    <name type="scientific">Solanum verrucosum</name>
    <dbReference type="NCBI Taxonomy" id="315347"/>
    <lineage>
        <taxon>Eukaryota</taxon>
        <taxon>Viridiplantae</taxon>
        <taxon>Streptophyta</taxon>
        <taxon>Embryophyta</taxon>
        <taxon>Tracheophyta</taxon>
        <taxon>Spermatophyta</taxon>
        <taxon>Magnoliopsida</taxon>
        <taxon>eudicotyledons</taxon>
        <taxon>Gunneridae</taxon>
        <taxon>Pentapetalae</taxon>
        <taxon>asterids</taxon>
        <taxon>lamiids</taxon>
        <taxon>Solanales</taxon>
        <taxon>Solanaceae</taxon>
        <taxon>Solanoideae</taxon>
        <taxon>Solaneae</taxon>
        <taxon>Solanum</taxon>
    </lineage>
</organism>
<keyword evidence="8" id="KW-1185">Reference proteome</keyword>
<evidence type="ECO:0000256" key="4">
    <source>
        <dbReference type="ARBA" id="ARBA00023242"/>
    </source>
</evidence>
<protein>
    <recommendedName>
        <fullName evidence="9">Paired amphipathic helix protein Sin3-like 2</fullName>
    </recommendedName>
</protein>
<dbReference type="EMBL" id="CP133622">
    <property type="protein sequence ID" value="WMV55431.1"/>
    <property type="molecule type" value="Genomic_DNA"/>
</dbReference>
<evidence type="ECO:0008006" key="9">
    <source>
        <dbReference type="Google" id="ProtNLM"/>
    </source>
</evidence>
<dbReference type="Proteomes" id="UP001234989">
    <property type="component" value="Chromosome 11"/>
</dbReference>
<evidence type="ECO:0000256" key="5">
    <source>
        <dbReference type="PROSITE-ProRule" id="PRU00810"/>
    </source>
</evidence>
<feature type="compositionally biased region" description="Basic and acidic residues" evidence="6">
    <location>
        <begin position="144"/>
        <end position="168"/>
    </location>
</feature>
<dbReference type="PANTHER" id="PTHR12346:SF56">
    <property type="entry name" value="PAIRED AMPHIPATHIC HELIX PROTEIN SIN3-LIKE 2"/>
    <property type="match status" value="1"/>
</dbReference>
<evidence type="ECO:0000256" key="3">
    <source>
        <dbReference type="ARBA" id="ARBA00022737"/>
    </source>
</evidence>
<feature type="region of interest" description="Disordered" evidence="6">
    <location>
        <begin position="1"/>
        <end position="54"/>
    </location>
</feature>
<comment type="subcellular location">
    <subcellularLocation>
        <location evidence="1 5">Nucleus</location>
    </subcellularLocation>
</comment>
<keyword evidence="3" id="KW-0677">Repeat</keyword>
<sequence>MKRFGDDVHDNPLFKRSFGSSPRESYGQSQVRESGFGGIGGGTRKASKDEGGSSVSKFDFEQAINLVNKIKKCLENDHDYKSFINILTVYRKENKDIKEVYHEVAIILNEHPDLLDECTMFLLNSSTNLDNNKTLMRLHKEQKKTRAEKENMGKRTHNEDYKEPDNENKDALKYTHGKEFTFCEEVKERVANTLGKYPELMEGFNEFIERYERVVEFLAKWDEEQDNDQDEDPPQRIDLEEVVTFVKKVKERFQNDDHVYKYFLDILKMYKEEHNKNINDVYHEVAICLNDHPDLLDDFTKYFPESSLPMLKLYLHQLTIFFSSLL</sequence>
<dbReference type="SUPFAM" id="SSF47762">
    <property type="entry name" value="PAH2 domain"/>
    <property type="match status" value="2"/>
</dbReference>
<name>A0AAF0V241_SOLVR</name>
<dbReference type="InterPro" id="IPR003822">
    <property type="entry name" value="PAH"/>
</dbReference>
<keyword evidence="2" id="KW-0678">Repressor</keyword>
<evidence type="ECO:0000313" key="8">
    <source>
        <dbReference type="Proteomes" id="UP001234989"/>
    </source>
</evidence>
<proteinExistence type="predicted"/>
<dbReference type="GO" id="GO:0000118">
    <property type="term" value="C:histone deacetylase complex"/>
    <property type="evidence" value="ECO:0007669"/>
    <property type="project" value="TreeGrafter"/>
</dbReference>
<dbReference type="Pfam" id="PF02671">
    <property type="entry name" value="PAH"/>
    <property type="match status" value="3"/>
</dbReference>